<reference evidence="2" key="2">
    <citation type="journal article" date="2023" name="Plants (Basel)">
        <title>Annotation of the Turnera subulata (Passifloraceae) Draft Genome Reveals the S-Locus Evolved after the Divergence of Turneroideae from Passifloroideae in a Stepwise Manner.</title>
        <authorList>
            <person name="Henning P.M."/>
            <person name="Roalson E.H."/>
            <person name="Mir W."/>
            <person name="McCubbin A.G."/>
            <person name="Shore J.S."/>
        </authorList>
    </citation>
    <scope>NUCLEOTIDE SEQUENCE</scope>
    <source>
        <strain evidence="2">F60SS</strain>
    </source>
</reference>
<sequence>MNPTIIPLLLQKLVVNLTRVTDAVYWQDDAYTNPLSYEGSHQHVVHPADLV</sequence>
<name>A0A9Q0G8P9_9ROSI</name>
<gene>
    <name evidence="2" type="ORF">Tsubulata_006309</name>
</gene>
<keyword evidence="3" id="KW-1185">Reference proteome</keyword>
<feature type="signal peptide" evidence="1">
    <location>
        <begin position="1"/>
        <end position="23"/>
    </location>
</feature>
<evidence type="ECO:0000256" key="1">
    <source>
        <dbReference type="SAM" id="SignalP"/>
    </source>
</evidence>
<comment type="caution">
    <text evidence="2">The sequence shown here is derived from an EMBL/GenBank/DDBJ whole genome shotgun (WGS) entry which is preliminary data.</text>
</comment>
<keyword evidence="1" id="KW-0732">Signal</keyword>
<organism evidence="2 3">
    <name type="scientific">Turnera subulata</name>
    <dbReference type="NCBI Taxonomy" id="218843"/>
    <lineage>
        <taxon>Eukaryota</taxon>
        <taxon>Viridiplantae</taxon>
        <taxon>Streptophyta</taxon>
        <taxon>Embryophyta</taxon>
        <taxon>Tracheophyta</taxon>
        <taxon>Spermatophyta</taxon>
        <taxon>Magnoliopsida</taxon>
        <taxon>eudicotyledons</taxon>
        <taxon>Gunneridae</taxon>
        <taxon>Pentapetalae</taxon>
        <taxon>rosids</taxon>
        <taxon>fabids</taxon>
        <taxon>Malpighiales</taxon>
        <taxon>Passifloraceae</taxon>
        <taxon>Turnera</taxon>
    </lineage>
</organism>
<evidence type="ECO:0000313" key="3">
    <source>
        <dbReference type="Proteomes" id="UP001141552"/>
    </source>
</evidence>
<accession>A0A9Q0G8P9</accession>
<dbReference type="OrthoDB" id="1877784at2759"/>
<dbReference type="AlphaFoldDB" id="A0A9Q0G8P9"/>
<reference evidence="2" key="1">
    <citation type="submission" date="2022-02" db="EMBL/GenBank/DDBJ databases">
        <authorList>
            <person name="Henning P.M."/>
            <person name="McCubbin A.G."/>
            <person name="Shore J.S."/>
        </authorList>
    </citation>
    <scope>NUCLEOTIDE SEQUENCE</scope>
    <source>
        <strain evidence="2">F60SS</strain>
        <tissue evidence="2">Leaves</tissue>
    </source>
</reference>
<proteinExistence type="predicted"/>
<dbReference type="Proteomes" id="UP001141552">
    <property type="component" value="Unassembled WGS sequence"/>
</dbReference>
<dbReference type="EMBL" id="JAKUCV010001933">
    <property type="protein sequence ID" value="KAJ4844475.1"/>
    <property type="molecule type" value="Genomic_DNA"/>
</dbReference>
<evidence type="ECO:0000313" key="2">
    <source>
        <dbReference type="EMBL" id="KAJ4844475.1"/>
    </source>
</evidence>
<protein>
    <submittedName>
        <fullName evidence="2">Uncharacterized protein</fullName>
    </submittedName>
</protein>
<feature type="chain" id="PRO_5040281164" evidence="1">
    <location>
        <begin position="24"/>
        <end position="51"/>
    </location>
</feature>